<dbReference type="AlphaFoldDB" id="A0A5C4LGU0"/>
<dbReference type="Pfam" id="PF14602">
    <property type="entry name" value="Hexapep_2"/>
    <property type="match status" value="1"/>
</dbReference>
<name>A0A5C4LGU0_9HYPH</name>
<proteinExistence type="inferred from homology"/>
<dbReference type="OrthoDB" id="9815592at2"/>
<dbReference type="InterPro" id="IPR050179">
    <property type="entry name" value="Trans_hexapeptide_repeat"/>
</dbReference>
<dbReference type="CDD" id="cd03360">
    <property type="entry name" value="LbH_AT_putative"/>
    <property type="match status" value="1"/>
</dbReference>
<dbReference type="NCBIfam" id="TIGR03570">
    <property type="entry name" value="NeuD_NnaD"/>
    <property type="match status" value="1"/>
</dbReference>
<dbReference type="Gene3D" id="2.160.10.10">
    <property type="entry name" value="Hexapeptide repeat proteins"/>
    <property type="match status" value="1"/>
</dbReference>
<gene>
    <name evidence="7" type="ORF">FF100_19010</name>
</gene>
<comment type="similarity">
    <text evidence="1">Belongs to the transferase hexapeptide repeat family.</text>
</comment>
<evidence type="ECO:0000256" key="3">
    <source>
        <dbReference type="ARBA" id="ARBA00022737"/>
    </source>
</evidence>
<evidence type="ECO:0000256" key="5">
    <source>
        <dbReference type="PIRSR" id="PIRSR620019-1"/>
    </source>
</evidence>
<evidence type="ECO:0000256" key="6">
    <source>
        <dbReference type="PIRSR" id="PIRSR620019-2"/>
    </source>
</evidence>
<feature type="active site" description="Proton acceptor" evidence="5">
    <location>
        <position position="186"/>
    </location>
</feature>
<evidence type="ECO:0008006" key="9">
    <source>
        <dbReference type="Google" id="ProtNLM"/>
    </source>
</evidence>
<organism evidence="7 8">
    <name type="scientific">Methylobacterium terricola</name>
    <dbReference type="NCBI Taxonomy" id="2583531"/>
    <lineage>
        <taxon>Bacteria</taxon>
        <taxon>Pseudomonadati</taxon>
        <taxon>Pseudomonadota</taxon>
        <taxon>Alphaproteobacteria</taxon>
        <taxon>Hyphomicrobiales</taxon>
        <taxon>Methylobacteriaceae</taxon>
        <taxon>Methylobacterium</taxon>
    </lineage>
</organism>
<feature type="site" description="Increases basicity of active site His" evidence="5">
    <location>
        <position position="187"/>
    </location>
</feature>
<dbReference type="GO" id="GO:0016746">
    <property type="term" value="F:acyltransferase activity"/>
    <property type="evidence" value="ECO:0007669"/>
    <property type="project" value="UniProtKB-KW"/>
</dbReference>
<dbReference type="PANTHER" id="PTHR43300:SF7">
    <property type="entry name" value="UDP-N-ACETYLBACILLOSAMINE N-ACETYLTRANSFERASE"/>
    <property type="match status" value="1"/>
</dbReference>
<keyword evidence="8" id="KW-1185">Reference proteome</keyword>
<dbReference type="EMBL" id="VDDA01000008">
    <property type="protein sequence ID" value="TNC11727.1"/>
    <property type="molecule type" value="Genomic_DNA"/>
</dbReference>
<keyword evidence="2" id="KW-0808">Transferase</keyword>
<dbReference type="PROSITE" id="PS00101">
    <property type="entry name" value="HEXAPEP_TRANSFERASES"/>
    <property type="match status" value="1"/>
</dbReference>
<protein>
    <recommendedName>
        <fullName evidence="9">Sugar O-acyltransferase, sialic acid O-acetyltransferase NeuD family</fullName>
    </recommendedName>
</protein>
<comment type="caution">
    <text evidence="7">The sequence shown here is derived from an EMBL/GenBank/DDBJ whole genome shotgun (WGS) entry which is preliminary data.</text>
</comment>
<dbReference type="InterPro" id="IPR011004">
    <property type="entry name" value="Trimer_LpxA-like_sf"/>
</dbReference>
<reference evidence="7 8" key="1">
    <citation type="submission" date="2019-06" db="EMBL/GenBank/DDBJ databases">
        <title>Genome of Methylobacterium sp. 17Sr1-39.</title>
        <authorList>
            <person name="Seo T."/>
        </authorList>
    </citation>
    <scope>NUCLEOTIDE SEQUENCE [LARGE SCALE GENOMIC DNA]</scope>
    <source>
        <strain evidence="7 8">17Sr1-39</strain>
    </source>
</reference>
<dbReference type="InterPro" id="IPR020019">
    <property type="entry name" value="AcTrfase_PglD-like"/>
</dbReference>
<dbReference type="Proteomes" id="UP000305267">
    <property type="component" value="Unassembled WGS sequence"/>
</dbReference>
<dbReference type="SUPFAM" id="SSF51161">
    <property type="entry name" value="Trimeric LpxA-like enzymes"/>
    <property type="match status" value="1"/>
</dbReference>
<evidence type="ECO:0000256" key="1">
    <source>
        <dbReference type="ARBA" id="ARBA00007274"/>
    </source>
</evidence>
<feature type="binding site" evidence="6">
    <location>
        <position position="119"/>
    </location>
    <ligand>
        <name>substrate</name>
    </ligand>
</feature>
<keyword evidence="3" id="KW-0677">Repeat</keyword>
<accession>A0A5C4LGU0</accession>
<evidence type="ECO:0000313" key="7">
    <source>
        <dbReference type="EMBL" id="TNC11727.1"/>
    </source>
</evidence>
<keyword evidence="4" id="KW-0012">Acyltransferase</keyword>
<dbReference type="PANTHER" id="PTHR43300">
    <property type="entry name" value="ACETYLTRANSFERASE"/>
    <property type="match status" value="1"/>
</dbReference>
<evidence type="ECO:0000313" key="8">
    <source>
        <dbReference type="Proteomes" id="UP000305267"/>
    </source>
</evidence>
<dbReference type="InterPro" id="IPR001451">
    <property type="entry name" value="Hexapep"/>
</dbReference>
<dbReference type="InterPro" id="IPR018357">
    <property type="entry name" value="Hexapep_transf_CS"/>
</dbReference>
<evidence type="ECO:0000256" key="4">
    <source>
        <dbReference type="ARBA" id="ARBA00023315"/>
    </source>
</evidence>
<sequence>MRAPSPVRRLPPRPPQCLHGKTIAVTGRTRGSGSAALPRTDRPSRALPVPLIIAVGGSGRHARVVLEAADLAGLPVRGVLADAVPPGAAFLGSHRVLGGLDRLRDRSLLHSCHVHLGAGDQAVRRSMARTIWENGGQLGTIIHPASIVSPSATVGAGTFLAAGAIVGVGAVLAEACLVNTGASIDHDCRLDFGVSAGPGARLAGSVRCEDDALIGLNASVLQGLRIGRGAIVGAGAVVTRDVPAGSTVVGCPARPLER</sequence>
<evidence type="ECO:0000256" key="2">
    <source>
        <dbReference type="ARBA" id="ARBA00022679"/>
    </source>
</evidence>
<dbReference type="Gene3D" id="3.40.50.20">
    <property type="match status" value="1"/>
</dbReference>